<comment type="pathway">
    <text evidence="1">Amino-acid biosynthesis; L-asparagine biosynthesis; L-asparagine from L-aspartate (L-Gln route): step 1/1.</text>
</comment>
<feature type="site" description="Important for beta-aspartyl-AMP intermediate formation" evidence="10">
    <location>
        <position position="382"/>
    </location>
</feature>
<dbReference type="EMBL" id="JABWRE020000001">
    <property type="protein sequence ID" value="MBV4536306.1"/>
    <property type="molecule type" value="Genomic_DNA"/>
</dbReference>
<feature type="binding site" evidence="9">
    <location>
        <position position="263"/>
    </location>
    <ligand>
        <name>ATP</name>
        <dbReference type="ChEBI" id="CHEBI:30616"/>
    </ligand>
</feature>
<evidence type="ECO:0000256" key="9">
    <source>
        <dbReference type="PIRSR" id="PIRSR001589-2"/>
    </source>
</evidence>
<name>A0A923FYS9_9PSED</name>
<accession>A0A923FYS9</accession>
<dbReference type="GO" id="GO:0005829">
    <property type="term" value="C:cytosol"/>
    <property type="evidence" value="ECO:0007669"/>
    <property type="project" value="TreeGrafter"/>
</dbReference>
<dbReference type="InterPro" id="IPR033738">
    <property type="entry name" value="AsnB_N"/>
</dbReference>
<dbReference type="Proteomes" id="UP001621534">
    <property type="component" value="Unassembled WGS sequence"/>
</dbReference>
<reference evidence="12" key="2">
    <citation type="journal article" date="2020" name="Microorganisms">
        <title>Reliable Identification of Environmental Pseudomonas Isolates Using the rpoD Gene.</title>
        <authorList>
            <consortium name="The Broad Institute Genome Sequencing Platform"/>
            <person name="Girard L."/>
            <person name="Lood C."/>
            <person name="Rokni-Zadeh H."/>
            <person name="van Noort V."/>
            <person name="Lavigne R."/>
            <person name="De Mot R."/>
        </authorList>
    </citation>
    <scope>NUCLEOTIDE SEQUENCE</scope>
    <source>
        <strain evidence="12">SWRI10</strain>
    </source>
</reference>
<dbReference type="InterPro" id="IPR006426">
    <property type="entry name" value="Asn_synth_AEB"/>
</dbReference>
<dbReference type="InterPro" id="IPR051786">
    <property type="entry name" value="ASN_synthetase/amidase"/>
</dbReference>
<dbReference type="PANTHER" id="PTHR43284">
    <property type="entry name" value="ASPARAGINE SYNTHETASE (GLUTAMINE-HYDROLYZING)"/>
    <property type="match status" value="1"/>
</dbReference>
<organism evidence="12">
    <name type="scientific">Pseudomonas urmiensis</name>
    <dbReference type="NCBI Taxonomy" id="2745493"/>
    <lineage>
        <taxon>Bacteria</taxon>
        <taxon>Pseudomonadati</taxon>
        <taxon>Pseudomonadota</taxon>
        <taxon>Gammaproteobacteria</taxon>
        <taxon>Pseudomonadales</taxon>
        <taxon>Pseudomonadaceae</taxon>
        <taxon>Pseudomonas</taxon>
    </lineage>
</organism>
<dbReference type="GO" id="GO:0006529">
    <property type="term" value="P:asparagine biosynthetic process"/>
    <property type="evidence" value="ECO:0007669"/>
    <property type="project" value="UniProtKB-KW"/>
</dbReference>
<reference evidence="14 15" key="1">
    <citation type="journal article" date="2012" name="Plant Soil">
        <title>Screening of plant growth-promoting traits in arsenic-resistant bacteria isolated from the rhizosphere of soybean plants from Argentinean agricultural soil.</title>
        <authorList>
            <person name="Wevar Oller A.L."/>
            <person name="Talano M.A."/>
            <person name="Agostini E."/>
        </authorList>
    </citation>
    <scope>NUCLEOTIDE SEQUENCE [LARGE SCALE GENOMIC DNA]</scope>
    <source>
        <strain evidence="14 15">AW4</strain>
    </source>
</reference>
<evidence type="ECO:0000256" key="1">
    <source>
        <dbReference type="ARBA" id="ARBA00005187"/>
    </source>
</evidence>
<keyword evidence="8" id="KW-0061">Asparagine biosynthesis</keyword>
<protein>
    <recommendedName>
        <fullName evidence="3">asparagine synthase (glutamine-hydrolyzing)</fullName>
        <ecNumber evidence="3">6.3.5.4</ecNumber>
    </recommendedName>
</protein>
<dbReference type="GO" id="GO:0004066">
    <property type="term" value="F:asparagine synthase (glutamine-hydrolyzing) activity"/>
    <property type="evidence" value="ECO:0007669"/>
    <property type="project" value="UniProtKB-EC"/>
</dbReference>
<dbReference type="EMBL" id="JAHWXS010000027">
    <property type="protein sequence ID" value="MFK5736118.1"/>
    <property type="molecule type" value="Genomic_DNA"/>
</dbReference>
<evidence type="ECO:0000313" key="14">
    <source>
        <dbReference type="EMBL" id="MFK5736118.1"/>
    </source>
</evidence>
<dbReference type="PANTHER" id="PTHR43284:SF1">
    <property type="entry name" value="ASPARAGINE SYNTHETASE"/>
    <property type="match status" value="1"/>
</dbReference>
<sequence length="611" mass="68764">MCGITGWVDFTRDLEQQQPIIAAMTDTLALRGPDAHGSWRHRHALLGHRRLAIIDLAGGVQPMTYRFADGQQVALVYTGEVYNHNPLRERLQALGHQFQTRSDTEVVLHAYLQWGEACCEYLTGMFAFAVFDTRDGHLLLVRDRLGVKPLYYAQQGRGLLFGSEIKAILAHPEFAKALDMVGLVDGLSLSRATARTAFRGISELPPGHRLSWRPQGQVKVSRYWQLSRREHEDDLDSTVQRTRELLGKALGEQLYADVPVCSLLSGGLDSSILTAMAQGKLQAEHGATVNSFSVDFVGQAEQFQADSFRPERDEPYALAAAQFIGSQHQTILIDNRELVAGPAREAVYRANDSANTFGDVDTSLYLLFKAIRGHSTVAISGEAADEVFGGYAWFRDPQAIAAPRLPWLSRMQLLQADLINPEFNRLCDFAGYQDSAYHQALDRVEHLPGDSPHERRMREICHLHLHHWLPILLDRKDRLSMAASLEVRVPYTDHELVEYVYNVPWSIKGKDGQEKWLLKQACADLLPAAVLERKKSPYPTSANLAYERFLRDRIRLLLSDSHSPVFQVIDRAQLAAQLNQAQGYFNSQLRRNNLETALALDAWMRLHGLAV</sequence>
<dbReference type="InterPro" id="IPR017932">
    <property type="entry name" value="GATase_2_dom"/>
</dbReference>
<evidence type="ECO:0000256" key="6">
    <source>
        <dbReference type="ARBA" id="ARBA00022962"/>
    </source>
</evidence>
<reference evidence="12" key="3">
    <citation type="submission" date="2020-07" db="EMBL/GenBank/DDBJ databases">
        <authorList>
            <person name="Lood C."/>
            <person name="Girard L."/>
        </authorList>
    </citation>
    <scope>NUCLEOTIDE SEQUENCE</scope>
    <source>
        <strain evidence="12">SWRI10</strain>
    </source>
</reference>
<dbReference type="PROSITE" id="PS51278">
    <property type="entry name" value="GATASE_TYPE_2"/>
    <property type="match status" value="1"/>
</dbReference>
<gene>
    <name evidence="12" type="primary">asnB</name>
    <name evidence="13" type="ORF">HU737_009975</name>
    <name evidence="12" type="ORF">HU737_09200</name>
    <name evidence="14" type="ORF">KW869_21515</name>
</gene>
<feature type="binding site" evidence="9">
    <location>
        <position position="294"/>
    </location>
    <ligand>
        <name>ATP</name>
        <dbReference type="ChEBI" id="CHEBI:30616"/>
    </ligand>
</feature>
<evidence type="ECO:0000256" key="2">
    <source>
        <dbReference type="ARBA" id="ARBA00005752"/>
    </source>
</evidence>
<evidence type="ECO:0000256" key="8">
    <source>
        <dbReference type="PIRSR" id="PIRSR001589-1"/>
    </source>
</evidence>
<dbReference type="GO" id="GO:0005524">
    <property type="term" value="F:ATP binding"/>
    <property type="evidence" value="ECO:0007669"/>
    <property type="project" value="UniProtKB-KW"/>
</dbReference>
<dbReference type="CDD" id="cd00712">
    <property type="entry name" value="AsnB"/>
    <property type="match status" value="1"/>
</dbReference>
<evidence type="ECO:0000256" key="10">
    <source>
        <dbReference type="PIRSR" id="PIRSR001589-3"/>
    </source>
</evidence>
<feature type="domain" description="Glutamine amidotransferase type-2" evidence="11">
    <location>
        <begin position="2"/>
        <end position="215"/>
    </location>
</feature>
<evidence type="ECO:0000256" key="7">
    <source>
        <dbReference type="ARBA" id="ARBA00048741"/>
    </source>
</evidence>
<evidence type="ECO:0000259" key="11">
    <source>
        <dbReference type="PROSITE" id="PS51278"/>
    </source>
</evidence>
<keyword evidence="8" id="KW-0028">Amino-acid biosynthesis</keyword>
<evidence type="ECO:0000256" key="5">
    <source>
        <dbReference type="ARBA" id="ARBA00022840"/>
    </source>
</evidence>
<dbReference type="SUPFAM" id="SSF56235">
    <property type="entry name" value="N-terminal nucleophile aminohydrolases (Ntn hydrolases)"/>
    <property type="match status" value="1"/>
</dbReference>
<comment type="similarity">
    <text evidence="2">Belongs to the asparagine synthetase family.</text>
</comment>
<evidence type="ECO:0000313" key="12">
    <source>
        <dbReference type="EMBL" id="MBC3440855.1"/>
    </source>
</evidence>
<keyword evidence="6 8" id="KW-0315">Glutamine amidotransferase</keyword>
<keyword evidence="15" id="KW-1185">Reference proteome</keyword>
<dbReference type="InterPro" id="IPR001962">
    <property type="entry name" value="Asn_synthase"/>
</dbReference>
<dbReference type="Pfam" id="PF13537">
    <property type="entry name" value="GATase_7"/>
    <property type="match status" value="1"/>
</dbReference>
<reference evidence="13" key="4">
    <citation type="submission" date="2021-06" db="EMBL/GenBank/DDBJ databases">
        <title>Updating the genus Pseudomonas: Description of 43 new species and partition of the Pseudomonas putida group.</title>
        <authorList>
            <person name="Girard L."/>
            <person name="Lood C."/>
            <person name="Vandamme P."/>
            <person name="Rokni-Zadeh H."/>
            <person name="Van Noort V."/>
            <person name="Hofte M."/>
            <person name="Lavigne R."/>
            <person name="De Mot R."/>
        </authorList>
    </citation>
    <scope>NUCLEOTIDE SEQUENCE</scope>
    <source>
        <strain evidence="13">SWRI10</strain>
    </source>
</reference>
<comment type="catalytic activity">
    <reaction evidence="7">
        <text>L-aspartate + L-glutamine + ATP + H2O = L-asparagine + L-glutamate + AMP + diphosphate + H(+)</text>
        <dbReference type="Rhea" id="RHEA:12228"/>
        <dbReference type="ChEBI" id="CHEBI:15377"/>
        <dbReference type="ChEBI" id="CHEBI:15378"/>
        <dbReference type="ChEBI" id="CHEBI:29985"/>
        <dbReference type="ChEBI" id="CHEBI:29991"/>
        <dbReference type="ChEBI" id="CHEBI:30616"/>
        <dbReference type="ChEBI" id="CHEBI:33019"/>
        <dbReference type="ChEBI" id="CHEBI:58048"/>
        <dbReference type="ChEBI" id="CHEBI:58359"/>
        <dbReference type="ChEBI" id="CHEBI:456215"/>
        <dbReference type="EC" id="6.3.5.4"/>
    </reaction>
</comment>
<keyword evidence="4 9" id="KW-0547">Nucleotide-binding</keyword>
<dbReference type="InterPro" id="IPR029055">
    <property type="entry name" value="Ntn_hydrolases_N"/>
</dbReference>
<dbReference type="AlphaFoldDB" id="A0A923FYS9"/>
<dbReference type="PIRSF" id="PIRSF001589">
    <property type="entry name" value="Asn_synthetase_glu-h"/>
    <property type="match status" value="1"/>
</dbReference>
<feature type="active site" description="For GATase activity" evidence="8">
    <location>
        <position position="2"/>
    </location>
</feature>
<dbReference type="EMBL" id="JABWRE010000005">
    <property type="protein sequence ID" value="MBC3440855.1"/>
    <property type="molecule type" value="Genomic_DNA"/>
</dbReference>
<dbReference type="InterPro" id="IPR014729">
    <property type="entry name" value="Rossmann-like_a/b/a_fold"/>
</dbReference>
<dbReference type="Pfam" id="PF00733">
    <property type="entry name" value="Asn_synthase"/>
    <property type="match status" value="1"/>
</dbReference>
<comment type="caution">
    <text evidence="12">The sequence shown here is derived from an EMBL/GenBank/DDBJ whole genome shotgun (WGS) entry which is preliminary data.</text>
</comment>
<keyword evidence="5 9" id="KW-0067">ATP-binding</keyword>
<reference evidence="14" key="5">
    <citation type="submission" date="2021-07" db="EMBL/GenBank/DDBJ databases">
        <authorList>
            <person name="Wevar Oller A.L."/>
            <person name="Talano M.A."/>
            <person name="Torres Tejerizo G.A."/>
            <person name="Agostini E."/>
        </authorList>
    </citation>
    <scope>NUCLEOTIDE SEQUENCE</scope>
    <source>
        <strain evidence="14">AW4</strain>
    </source>
</reference>
<feature type="binding site" evidence="9">
    <location>
        <position position="103"/>
    </location>
    <ligand>
        <name>L-glutamine</name>
        <dbReference type="ChEBI" id="CHEBI:58359"/>
    </ligand>
</feature>
<keyword evidence="12" id="KW-0436">Ligase</keyword>
<evidence type="ECO:0000313" key="13">
    <source>
        <dbReference type="EMBL" id="MBV4536306.1"/>
    </source>
</evidence>
<evidence type="ECO:0000256" key="3">
    <source>
        <dbReference type="ARBA" id="ARBA00012737"/>
    </source>
</evidence>
<dbReference type="NCBIfam" id="TIGR01536">
    <property type="entry name" value="asn_synth_AEB"/>
    <property type="match status" value="1"/>
</dbReference>
<evidence type="ECO:0000256" key="4">
    <source>
        <dbReference type="ARBA" id="ARBA00022741"/>
    </source>
</evidence>
<dbReference type="Gene3D" id="3.60.20.10">
    <property type="entry name" value="Glutamine Phosphoribosylpyrophosphate, subunit 1, domain 1"/>
    <property type="match status" value="1"/>
</dbReference>
<evidence type="ECO:0000313" key="15">
    <source>
        <dbReference type="Proteomes" id="UP001621534"/>
    </source>
</evidence>
<dbReference type="Gene3D" id="3.40.50.620">
    <property type="entry name" value="HUPs"/>
    <property type="match status" value="1"/>
</dbReference>
<dbReference type="Proteomes" id="UP000599879">
    <property type="component" value="Unassembled WGS sequence"/>
</dbReference>
<dbReference type="RefSeq" id="WP_186554404.1">
    <property type="nucleotide sequence ID" value="NZ_JABWRE020000001.1"/>
</dbReference>
<dbReference type="SUPFAM" id="SSF52402">
    <property type="entry name" value="Adenine nucleotide alpha hydrolases-like"/>
    <property type="match status" value="1"/>
</dbReference>
<proteinExistence type="inferred from homology"/>
<dbReference type="EC" id="6.3.5.4" evidence="3"/>
<dbReference type="CDD" id="cd01991">
    <property type="entry name" value="Asn_synthase_B_C"/>
    <property type="match status" value="1"/>
</dbReference>
<feature type="binding site" evidence="9">
    <location>
        <begin position="380"/>
        <end position="381"/>
    </location>
    <ligand>
        <name>ATP</name>
        <dbReference type="ChEBI" id="CHEBI:30616"/>
    </ligand>
</feature>